<protein>
    <submittedName>
        <fullName evidence="1">Uncharacterized protein</fullName>
    </submittedName>
</protein>
<feature type="non-terminal residue" evidence="1">
    <location>
        <position position="1"/>
    </location>
</feature>
<dbReference type="EMBL" id="KL197731">
    <property type="protein sequence ID" value="KDQ53946.1"/>
    <property type="molecule type" value="Genomic_DNA"/>
</dbReference>
<keyword evidence="2" id="KW-1185">Reference proteome</keyword>
<dbReference type="InParanoid" id="A0A067PUE7"/>
<organism evidence="1 2">
    <name type="scientific">Jaapia argillacea MUCL 33604</name>
    <dbReference type="NCBI Taxonomy" id="933084"/>
    <lineage>
        <taxon>Eukaryota</taxon>
        <taxon>Fungi</taxon>
        <taxon>Dikarya</taxon>
        <taxon>Basidiomycota</taxon>
        <taxon>Agaricomycotina</taxon>
        <taxon>Agaricomycetes</taxon>
        <taxon>Agaricomycetidae</taxon>
        <taxon>Jaapiales</taxon>
        <taxon>Jaapiaceae</taxon>
        <taxon>Jaapia</taxon>
    </lineage>
</organism>
<dbReference type="HOGENOM" id="CLU_1901201_0_0_1"/>
<reference evidence="2" key="1">
    <citation type="journal article" date="2014" name="Proc. Natl. Acad. Sci. U.S.A.">
        <title>Extensive sampling of basidiomycete genomes demonstrates inadequacy of the white-rot/brown-rot paradigm for wood decay fungi.</title>
        <authorList>
            <person name="Riley R."/>
            <person name="Salamov A.A."/>
            <person name="Brown D.W."/>
            <person name="Nagy L.G."/>
            <person name="Floudas D."/>
            <person name="Held B.W."/>
            <person name="Levasseur A."/>
            <person name="Lombard V."/>
            <person name="Morin E."/>
            <person name="Otillar R."/>
            <person name="Lindquist E.A."/>
            <person name="Sun H."/>
            <person name="LaButti K.M."/>
            <person name="Schmutz J."/>
            <person name="Jabbour D."/>
            <person name="Luo H."/>
            <person name="Baker S.E."/>
            <person name="Pisabarro A.G."/>
            <person name="Walton J.D."/>
            <person name="Blanchette R.A."/>
            <person name="Henrissat B."/>
            <person name="Martin F."/>
            <person name="Cullen D."/>
            <person name="Hibbett D.S."/>
            <person name="Grigoriev I.V."/>
        </authorList>
    </citation>
    <scope>NUCLEOTIDE SEQUENCE [LARGE SCALE GENOMIC DNA]</scope>
    <source>
        <strain evidence="2">MUCL 33604</strain>
    </source>
</reference>
<dbReference type="AlphaFoldDB" id="A0A067PUE7"/>
<evidence type="ECO:0000313" key="1">
    <source>
        <dbReference type="EMBL" id="KDQ53946.1"/>
    </source>
</evidence>
<dbReference type="Proteomes" id="UP000027265">
    <property type="component" value="Unassembled WGS sequence"/>
</dbReference>
<evidence type="ECO:0000313" key="2">
    <source>
        <dbReference type="Proteomes" id="UP000027265"/>
    </source>
</evidence>
<proteinExistence type="predicted"/>
<gene>
    <name evidence="1" type="ORF">JAAARDRAFT_418705</name>
</gene>
<accession>A0A067PUE7</accession>
<name>A0A067PUE7_9AGAM</name>
<sequence length="134" mass="14308">QGRGRSPRPRLALVGHAFTATADKPAILVPCGLGPIFVGMSFREVECAMAKAEVEEIQEAKTVRQRSAGAARINVNKVKRAGTFHQKHRRPAPTSTAIVDVSPIFAAISGSTGSKMQKPTGACQIVQARRWGGF</sequence>